<dbReference type="SUPFAM" id="SSF88946">
    <property type="entry name" value="Sigma2 domain of RNA polymerase sigma factors"/>
    <property type="match status" value="1"/>
</dbReference>
<keyword evidence="9" id="KW-1185">Reference proteome</keyword>
<feature type="domain" description="RNA polymerase sigma factor 70 region 4 type 2" evidence="7">
    <location>
        <begin position="124"/>
        <end position="175"/>
    </location>
</feature>
<dbReference type="PANTHER" id="PTHR43133:SF46">
    <property type="entry name" value="RNA POLYMERASE SIGMA-70 FACTOR ECF SUBFAMILY"/>
    <property type="match status" value="1"/>
</dbReference>
<evidence type="ECO:0000256" key="4">
    <source>
        <dbReference type="ARBA" id="ARBA00023163"/>
    </source>
</evidence>
<gene>
    <name evidence="8" type="ORF">AAG747_22895</name>
</gene>
<keyword evidence="2" id="KW-0805">Transcription regulation</keyword>
<evidence type="ECO:0000256" key="2">
    <source>
        <dbReference type="ARBA" id="ARBA00023015"/>
    </source>
</evidence>
<dbReference type="InterPro" id="IPR036388">
    <property type="entry name" value="WH-like_DNA-bd_sf"/>
</dbReference>
<dbReference type="SUPFAM" id="SSF88659">
    <property type="entry name" value="Sigma3 and sigma4 domains of RNA polymerase sigma factors"/>
    <property type="match status" value="1"/>
</dbReference>
<dbReference type="InterPro" id="IPR013325">
    <property type="entry name" value="RNA_pol_sigma_r2"/>
</dbReference>
<dbReference type="GO" id="GO:0006352">
    <property type="term" value="P:DNA-templated transcription initiation"/>
    <property type="evidence" value="ECO:0007669"/>
    <property type="project" value="InterPro"/>
</dbReference>
<evidence type="ECO:0000259" key="6">
    <source>
        <dbReference type="Pfam" id="PF04542"/>
    </source>
</evidence>
<reference evidence="8 9" key="1">
    <citation type="submission" date="2024-04" db="EMBL/GenBank/DDBJ databases">
        <title>Novel genus in family Flammeovirgaceae.</title>
        <authorList>
            <person name="Nguyen T.H."/>
            <person name="Vuong T.Q."/>
            <person name="Le H."/>
            <person name="Kim S.-G."/>
        </authorList>
    </citation>
    <scope>NUCLEOTIDE SEQUENCE [LARGE SCALE GENOMIC DNA]</scope>
    <source>
        <strain evidence="8 9">JCM 23209</strain>
    </source>
</reference>
<dbReference type="RefSeq" id="WP_346823568.1">
    <property type="nucleotide sequence ID" value="NZ_JBDKWZ010000016.1"/>
</dbReference>
<dbReference type="InterPro" id="IPR014284">
    <property type="entry name" value="RNA_pol_sigma-70_dom"/>
</dbReference>
<name>A0AAW9S3S0_9BACT</name>
<evidence type="ECO:0000256" key="5">
    <source>
        <dbReference type="SAM" id="Phobius"/>
    </source>
</evidence>
<dbReference type="Pfam" id="PF08281">
    <property type="entry name" value="Sigma70_r4_2"/>
    <property type="match status" value="1"/>
</dbReference>
<evidence type="ECO:0000259" key="7">
    <source>
        <dbReference type="Pfam" id="PF08281"/>
    </source>
</evidence>
<sequence length="201" mass="23279">MGRLEHQNDEQLFGQLASGSQEALDKLFEKYYSPLCNFALQLVESPDLAEEVVSDVFLTIWLKKSSIELQGKLKAYLYKSVKNQALNYLKRNKDTTPLEEIENGYLLNTDNAPDTLLHYQEFQDQVETVIGQMPKQRQLIFRLNRLDGLKYNEIAKVLSLSVHTVQNQMVEAVKFINRHATKINYLYISLWIANVLAWILP</sequence>
<dbReference type="InterPro" id="IPR007627">
    <property type="entry name" value="RNA_pol_sigma70_r2"/>
</dbReference>
<keyword evidence="5" id="KW-0472">Membrane</keyword>
<protein>
    <submittedName>
        <fullName evidence="8">RNA polymerase sigma-70 factor</fullName>
    </submittedName>
</protein>
<dbReference type="Gene3D" id="1.10.10.10">
    <property type="entry name" value="Winged helix-like DNA-binding domain superfamily/Winged helix DNA-binding domain"/>
    <property type="match status" value="1"/>
</dbReference>
<organism evidence="8 9">
    <name type="scientific">Rapidithrix thailandica</name>
    <dbReference type="NCBI Taxonomy" id="413964"/>
    <lineage>
        <taxon>Bacteria</taxon>
        <taxon>Pseudomonadati</taxon>
        <taxon>Bacteroidota</taxon>
        <taxon>Cytophagia</taxon>
        <taxon>Cytophagales</taxon>
        <taxon>Flammeovirgaceae</taxon>
        <taxon>Rapidithrix</taxon>
    </lineage>
</organism>
<dbReference type="GO" id="GO:0003677">
    <property type="term" value="F:DNA binding"/>
    <property type="evidence" value="ECO:0007669"/>
    <property type="project" value="InterPro"/>
</dbReference>
<dbReference type="Gene3D" id="1.10.1740.10">
    <property type="match status" value="1"/>
</dbReference>
<keyword evidence="4" id="KW-0804">Transcription</keyword>
<dbReference type="NCBIfam" id="TIGR02985">
    <property type="entry name" value="Sig70_bacteroi1"/>
    <property type="match status" value="1"/>
</dbReference>
<dbReference type="EMBL" id="JBDKWZ010000016">
    <property type="protein sequence ID" value="MEN7550787.1"/>
    <property type="molecule type" value="Genomic_DNA"/>
</dbReference>
<dbReference type="Pfam" id="PF04542">
    <property type="entry name" value="Sigma70_r2"/>
    <property type="match status" value="1"/>
</dbReference>
<dbReference type="NCBIfam" id="TIGR02937">
    <property type="entry name" value="sigma70-ECF"/>
    <property type="match status" value="1"/>
</dbReference>
<evidence type="ECO:0000313" key="9">
    <source>
        <dbReference type="Proteomes" id="UP001403385"/>
    </source>
</evidence>
<feature type="transmembrane region" description="Helical" evidence="5">
    <location>
        <begin position="183"/>
        <end position="200"/>
    </location>
</feature>
<dbReference type="Proteomes" id="UP001403385">
    <property type="component" value="Unassembled WGS sequence"/>
</dbReference>
<comment type="caution">
    <text evidence="8">The sequence shown here is derived from an EMBL/GenBank/DDBJ whole genome shotgun (WGS) entry which is preliminary data.</text>
</comment>
<feature type="domain" description="RNA polymerase sigma-70 region 2" evidence="6">
    <location>
        <begin position="27"/>
        <end position="93"/>
    </location>
</feature>
<evidence type="ECO:0000313" key="8">
    <source>
        <dbReference type="EMBL" id="MEN7550787.1"/>
    </source>
</evidence>
<dbReference type="InterPro" id="IPR014327">
    <property type="entry name" value="RNA_pol_sigma70_bacteroid"/>
</dbReference>
<dbReference type="InterPro" id="IPR039425">
    <property type="entry name" value="RNA_pol_sigma-70-like"/>
</dbReference>
<accession>A0AAW9S3S0</accession>
<keyword evidence="5" id="KW-1133">Transmembrane helix</keyword>
<keyword evidence="5" id="KW-0812">Transmembrane</keyword>
<dbReference type="GO" id="GO:0016987">
    <property type="term" value="F:sigma factor activity"/>
    <property type="evidence" value="ECO:0007669"/>
    <property type="project" value="UniProtKB-KW"/>
</dbReference>
<dbReference type="InterPro" id="IPR013324">
    <property type="entry name" value="RNA_pol_sigma_r3/r4-like"/>
</dbReference>
<dbReference type="InterPro" id="IPR013249">
    <property type="entry name" value="RNA_pol_sigma70_r4_t2"/>
</dbReference>
<comment type="similarity">
    <text evidence="1">Belongs to the sigma-70 factor family. ECF subfamily.</text>
</comment>
<evidence type="ECO:0000256" key="3">
    <source>
        <dbReference type="ARBA" id="ARBA00023082"/>
    </source>
</evidence>
<keyword evidence="3" id="KW-0731">Sigma factor</keyword>
<dbReference type="AlphaFoldDB" id="A0AAW9S3S0"/>
<proteinExistence type="inferred from homology"/>
<evidence type="ECO:0000256" key="1">
    <source>
        <dbReference type="ARBA" id="ARBA00010641"/>
    </source>
</evidence>
<dbReference type="PANTHER" id="PTHR43133">
    <property type="entry name" value="RNA POLYMERASE ECF-TYPE SIGMA FACTO"/>
    <property type="match status" value="1"/>
</dbReference>